<evidence type="ECO:0000313" key="3">
    <source>
        <dbReference type="EMBL" id="GFN01347.1"/>
    </source>
</evidence>
<gene>
    <name evidence="4" type="ORF">HEB29_005793</name>
    <name evidence="3" type="ORF">Sfulv_61570</name>
</gene>
<feature type="transmembrane region" description="Helical" evidence="2">
    <location>
        <begin position="20"/>
        <end position="37"/>
    </location>
</feature>
<evidence type="ECO:0000313" key="6">
    <source>
        <dbReference type="Proteomes" id="UP000530403"/>
    </source>
</evidence>
<dbReference type="AlphaFoldDB" id="A0A7J0CHY8"/>
<feature type="region of interest" description="Disordered" evidence="1">
    <location>
        <begin position="68"/>
        <end position="96"/>
    </location>
</feature>
<reference evidence="4 6" key="2">
    <citation type="submission" date="2020-07" db="EMBL/GenBank/DDBJ databases">
        <title>Sequencing the genomes of 1000 actinobacteria strains.</title>
        <authorList>
            <person name="Klenk H.-P."/>
        </authorList>
    </citation>
    <scope>NUCLEOTIDE SEQUENCE [LARGE SCALE GENOMIC DNA]</scope>
    <source>
        <strain evidence="4 6">DSM 41455</strain>
    </source>
</reference>
<evidence type="ECO:0000256" key="1">
    <source>
        <dbReference type="SAM" id="MobiDB-lite"/>
    </source>
</evidence>
<comment type="caution">
    <text evidence="3">The sequence shown here is derived from an EMBL/GenBank/DDBJ whole genome shotgun (WGS) entry which is preliminary data.</text>
</comment>
<dbReference type="Proteomes" id="UP000530403">
    <property type="component" value="Unassembled WGS sequence"/>
</dbReference>
<reference evidence="3 5" key="1">
    <citation type="submission" date="2020-05" db="EMBL/GenBank/DDBJ databases">
        <title>Whole genome shotgun sequence of Streptomyces fulvorobeus NBRC 15897.</title>
        <authorList>
            <person name="Komaki H."/>
            <person name="Tamura T."/>
        </authorList>
    </citation>
    <scope>NUCLEOTIDE SEQUENCE [LARGE SCALE GENOMIC DNA]</scope>
    <source>
        <strain evidence="3 5">NBRC 15897</strain>
    </source>
</reference>
<keyword evidence="2" id="KW-0472">Membrane</keyword>
<dbReference type="Proteomes" id="UP000498980">
    <property type="component" value="Unassembled WGS sequence"/>
</dbReference>
<keyword evidence="2" id="KW-0812">Transmembrane</keyword>
<evidence type="ECO:0000313" key="5">
    <source>
        <dbReference type="Proteomes" id="UP000498980"/>
    </source>
</evidence>
<feature type="compositionally biased region" description="Basic and acidic residues" evidence="1">
    <location>
        <begin position="74"/>
        <end position="92"/>
    </location>
</feature>
<organism evidence="3 5">
    <name type="scientific">Streptomyces fulvorobeus</name>
    <dbReference type="NCBI Taxonomy" id="284028"/>
    <lineage>
        <taxon>Bacteria</taxon>
        <taxon>Bacillati</taxon>
        <taxon>Actinomycetota</taxon>
        <taxon>Actinomycetes</taxon>
        <taxon>Kitasatosporales</taxon>
        <taxon>Streptomycetaceae</taxon>
        <taxon>Streptomyces</taxon>
    </lineage>
</organism>
<dbReference type="RefSeq" id="WP_246353303.1">
    <property type="nucleotide sequence ID" value="NZ_BAAAUE010000021.1"/>
</dbReference>
<sequence length="179" mass="19271">MNWPDARSWAASWDWGDAPAWAAFVLAAIALWISIRAQKDGRRSANAAVASVEEARLSRVASEKSAAVAEETLADQRREAAERRAAEEEASRPRPAFAIERRNRSTFYLRNIGTGRATGVAISGRGGPYSMNPIAGVDLAPAEAVEFTMLGSAGQPIPGTLYVTWDGQEEEMPVAVPTL</sequence>
<name>A0A7J0CHY8_9ACTN</name>
<accession>A0A7J0CHY8</accession>
<keyword evidence="2" id="KW-1133">Transmembrane helix</keyword>
<protein>
    <submittedName>
        <fullName evidence="3">Uncharacterized protein</fullName>
    </submittedName>
</protein>
<dbReference type="EMBL" id="BLWC01000001">
    <property type="protein sequence ID" value="GFN01347.1"/>
    <property type="molecule type" value="Genomic_DNA"/>
</dbReference>
<proteinExistence type="predicted"/>
<evidence type="ECO:0000256" key="2">
    <source>
        <dbReference type="SAM" id="Phobius"/>
    </source>
</evidence>
<keyword evidence="5" id="KW-1185">Reference proteome</keyword>
<dbReference type="EMBL" id="JACCCF010000001">
    <property type="protein sequence ID" value="NYE44782.1"/>
    <property type="molecule type" value="Genomic_DNA"/>
</dbReference>
<evidence type="ECO:0000313" key="4">
    <source>
        <dbReference type="EMBL" id="NYE44782.1"/>
    </source>
</evidence>